<reference evidence="1 2" key="1">
    <citation type="submission" date="2015-03" db="EMBL/GenBank/DDBJ databases">
        <title>Genome assembly of Sandaracinus amylolyticus DSM 53668.</title>
        <authorList>
            <person name="Sharma G."/>
            <person name="Subramanian S."/>
        </authorList>
    </citation>
    <scope>NUCLEOTIDE SEQUENCE [LARGE SCALE GENOMIC DNA]</scope>
    <source>
        <strain evidence="1 2">DSM 53668</strain>
    </source>
</reference>
<name>A0A0F6W0S1_9BACT</name>
<gene>
    <name evidence="1" type="ORF">DB32_001654</name>
</gene>
<evidence type="ECO:0000313" key="2">
    <source>
        <dbReference type="Proteomes" id="UP000034883"/>
    </source>
</evidence>
<organism evidence="1 2">
    <name type="scientific">Sandaracinus amylolyticus</name>
    <dbReference type="NCBI Taxonomy" id="927083"/>
    <lineage>
        <taxon>Bacteria</taxon>
        <taxon>Pseudomonadati</taxon>
        <taxon>Myxococcota</taxon>
        <taxon>Polyangia</taxon>
        <taxon>Polyangiales</taxon>
        <taxon>Sandaracinaceae</taxon>
        <taxon>Sandaracinus</taxon>
    </lineage>
</organism>
<dbReference type="Proteomes" id="UP000034883">
    <property type="component" value="Chromosome"/>
</dbReference>
<sequence>MRRMERDIETLIRSFTLDLQRLTRSAVVESVASALGSNGVPARRATLVAPKAGASSAKGDHAVRVLEQVRATPGIRVEQLAEKLARPSAELKPVVAKLVASGELRKQGQRRGTRYYAR</sequence>
<proteinExistence type="predicted"/>
<dbReference type="AlphaFoldDB" id="A0A0F6W0S1"/>
<accession>A0A0F6W0S1</accession>
<evidence type="ECO:0000313" key="1">
    <source>
        <dbReference type="EMBL" id="AKF04505.1"/>
    </source>
</evidence>
<keyword evidence="2" id="KW-1185">Reference proteome</keyword>
<protein>
    <submittedName>
        <fullName evidence="1">Uncharacterized protein</fullName>
    </submittedName>
</protein>
<dbReference type="EMBL" id="CP011125">
    <property type="protein sequence ID" value="AKF04505.1"/>
    <property type="molecule type" value="Genomic_DNA"/>
</dbReference>
<dbReference type="KEGG" id="samy:DB32_001654"/>